<feature type="coiled-coil region" evidence="1">
    <location>
        <begin position="139"/>
        <end position="240"/>
    </location>
</feature>
<reference evidence="3" key="1">
    <citation type="submission" date="2021-06" db="EMBL/GenBank/DDBJ databases">
        <title>Parelaphostrongylus tenuis whole genome reference sequence.</title>
        <authorList>
            <person name="Garwood T.J."/>
            <person name="Larsen P.A."/>
            <person name="Fountain-Jones N.M."/>
            <person name="Garbe J.R."/>
            <person name="Macchietto M.G."/>
            <person name="Kania S.A."/>
            <person name="Gerhold R.W."/>
            <person name="Richards J.E."/>
            <person name="Wolf T.M."/>
        </authorList>
    </citation>
    <scope>NUCLEOTIDE SEQUENCE</scope>
    <source>
        <strain evidence="3">MNPRO001-30</strain>
        <tissue evidence="3">Meninges</tissue>
    </source>
</reference>
<keyword evidence="4" id="KW-1185">Reference proteome</keyword>
<feature type="region of interest" description="Disordered" evidence="2">
    <location>
        <begin position="254"/>
        <end position="286"/>
    </location>
</feature>
<name>A0AAD5MHR8_PARTN</name>
<gene>
    <name evidence="3" type="ORF">KIN20_017285</name>
</gene>
<feature type="compositionally biased region" description="Basic residues" evidence="2">
    <location>
        <begin position="275"/>
        <end position="286"/>
    </location>
</feature>
<comment type="caution">
    <text evidence="3">The sequence shown here is derived from an EMBL/GenBank/DDBJ whole genome shotgun (WGS) entry which is preliminary data.</text>
</comment>
<evidence type="ECO:0000256" key="2">
    <source>
        <dbReference type="SAM" id="MobiDB-lite"/>
    </source>
</evidence>
<dbReference type="AlphaFoldDB" id="A0AAD5MHR8"/>
<evidence type="ECO:0000313" key="3">
    <source>
        <dbReference type="EMBL" id="KAJ1358770.1"/>
    </source>
</evidence>
<accession>A0AAD5MHR8</accession>
<protein>
    <submittedName>
        <fullName evidence="3">Uncharacterized protein</fullName>
    </submittedName>
</protein>
<organism evidence="3 4">
    <name type="scientific">Parelaphostrongylus tenuis</name>
    <name type="common">Meningeal worm</name>
    <dbReference type="NCBI Taxonomy" id="148309"/>
    <lineage>
        <taxon>Eukaryota</taxon>
        <taxon>Metazoa</taxon>
        <taxon>Ecdysozoa</taxon>
        <taxon>Nematoda</taxon>
        <taxon>Chromadorea</taxon>
        <taxon>Rhabditida</taxon>
        <taxon>Rhabditina</taxon>
        <taxon>Rhabditomorpha</taxon>
        <taxon>Strongyloidea</taxon>
        <taxon>Metastrongylidae</taxon>
        <taxon>Parelaphostrongylus</taxon>
    </lineage>
</organism>
<dbReference type="Proteomes" id="UP001196413">
    <property type="component" value="Unassembled WGS sequence"/>
</dbReference>
<proteinExistence type="predicted"/>
<keyword evidence="1" id="KW-0175">Coiled coil</keyword>
<dbReference type="EMBL" id="JAHQIW010003467">
    <property type="protein sequence ID" value="KAJ1358770.1"/>
    <property type="molecule type" value="Genomic_DNA"/>
</dbReference>
<evidence type="ECO:0000313" key="4">
    <source>
        <dbReference type="Proteomes" id="UP001196413"/>
    </source>
</evidence>
<sequence>MAVYVGKLGTSGSQSLTSLQFFRSPGTVADTVKLMQNTYSLRDLGKNSMSPNIEDLLGVQFAEQRPLTSSSQATLTQTPSSLSEEKNELIFNQIINNLGNLKNICDKQFFESHKVLVSKEKQSIHDDKQSLEKLFGSVKLKLDVEREGLELQLGRLRRQAENAKVVRKEKASVVLKLRQKKTEELEAAVNEKDVLAQLASEFKKLDQESQGQIVEANTTIDQLEAILRKVHADLENACREMIHMKDDNDAKLESTDCRTRKKNHHHTATTDGRHAREKRMKSCGGS</sequence>
<evidence type="ECO:0000256" key="1">
    <source>
        <dbReference type="SAM" id="Coils"/>
    </source>
</evidence>